<evidence type="ECO:0000313" key="3">
    <source>
        <dbReference type="Proteomes" id="UP001190640"/>
    </source>
</evidence>
<evidence type="ECO:0000259" key="2">
    <source>
        <dbReference type="PROSITE" id="PS51534"/>
    </source>
</evidence>
<dbReference type="PROSITE" id="PS51534">
    <property type="entry name" value="SEFIR"/>
    <property type="match status" value="1"/>
</dbReference>
<dbReference type="Proteomes" id="UP001190640">
    <property type="component" value="Chromosome 1"/>
</dbReference>
<dbReference type="PANTHER" id="PTHR34257:SF2">
    <property type="entry name" value="E3 UBIQUITIN LIGASE TRAF3IP2"/>
    <property type="match status" value="1"/>
</dbReference>
<dbReference type="InterPro" id="IPR053047">
    <property type="entry name" value="E3_ubiq_ligase_TRAF3IP2"/>
</dbReference>
<feature type="region of interest" description="Disordered" evidence="1">
    <location>
        <begin position="123"/>
        <end position="180"/>
    </location>
</feature>
<name>A0AA97J758_EUBMA</name>
<dbReference type="GO" id="GO:0006959">
    <property type="term" value="P:humoral immune response"/>
    <property type="evidence" value="ECO:0007669"/>
    <property type="project" value="TreeGrafter"/>
</dbReference>
<evidence type="ECO:0000313" key="4">
    <source>
        <dbReference type="RefSeq" id="XP_054832314.1"/>
    </source>
</evidence>
<dbReference type="KEGG" id="emc:129327582"/>
<dbReference type="GeneID" id="129327582"/>
<dbReference type="Pfam" id="PF08357">
    <property type="entry name" value="SEFIR"/>
    <property type="match status" value="1"/>
</dbReference>
<evidence type="ECO:0000313" key="7">
    <source>
        <dbReference type="RefSeq" id="XP_054832333.1"/>
    </source>
</evidence>
<sequence>MASITGTMIGRSIPVEVDETGTWSPFPEHSLEEALEPSGENTENLVPIGPYPSEVSSHSLAGQSHFYKFPNHIDCHNVMLKTCDYYLQKQCQDSGRQIPPVPCNESAASSEIHILSMDKTNQLLRSESSSESPNTRHNSSSLQRSSSDICQDSFGESQEKANSGLTQDNRPPLDLPTEDAGYDSQLLDVMGIRQLEPPLPLTSVFNLQDYPRPLMSREFPQMGPQPYPVFPLMPHPNASPQAQWHPRYVPGDMCCHNPYGQTPYQQFVHQPQLQHPIPGPYVRGINPARQIIPNYSSPYSPRCNEERLPQREISSPEVHRFQGQLQNQVLDGRASSNAHGAYEDMNRYPLDCLAGISKPPYPAVVPRTLSNFAVRGTLRTSNLPEELRKVFITYSMDTAEELVKFVKFLSVNGFKTAIDIFEDRVRGIDTIKWMERYLSDKTVMIIIAISPKYKQDVEGAESQLDKDEHGLHTKYIHRMMQIEFIQQGSMNFRFIPVLFPNAKKEHVPTWLQNTHIYNWPQNKKNIMLRLLREEEYVAPPIGPLPTLQVVPL</sequence>
<organism evidence="3 5">
    <name type="scientific">Eublepharis macularius</name>
    <name type="common">Leopard gecko</name>
    <name type="synonym">Cyrtodactylus macularius</name>
    <dbReference type="NCBI Taxonomy" id="481883"/>
    <lineage>
        <taxon>Eukaryota</taxon>
        <taxon>Metazoa</taxon>
        <taxon>Chordata</taxon>
        <taxon>Craniata</taxon>
        <taxon>Vertebrata</taxon>
        <taxon>Euteleostomi</taxon>
        <taxon>Lepidosauria</taxon>
        <taxon>Squamata</taxon>
        <taxon>Bifurcata</taxon>
        <taxon>Gekkota</taxon>
        <taxon>Eublepharidae</taxon>
        <taxon>Eublepharinae</taxon>
        <taxon>Eublepharis</taxon>
    </lineage>
</organism>
<protein>
    <submittedName>
        <fullName evidence="4 5">E3 ubiquitin ligase TRAF3IP2 isoform X1</fullName>
    </submittedName>
</protein>
<accession>A0AA97J758</accession>
<proteinExistence type="predicted"/>
<dbReference type="RefSeq" id="XP_054832333.1">
    <property type="nucleotide sequence ID" value="XM_054976358.1"/>
</dbReference>
<reference evidence="4 5" key="1">
    <citation type="submission" date="2025-04" db="UniProtKB">
        <authorList>
            <consortium name="RefSeq"/>
        </authorList>
    </citation>
    <scope>IDENTIFICATION</scope>
    <source>
        <tissue evidence="4 5">Blood</tissue>
    </source>
</reference>
<feature type="compositionally biased region" description="Polar residues" evidence="1">
    <location>
        <begin position="123"/>
        <end position="138"/>
    </location>
</feature>
<evidence type="ECO:0000313" key="5">
    <source>
        <dbReference type="RefSeq" id="XP_054832320.1"/>
    </source>
</evidence>
<keyword evidence="3" id="KW-1185">Reference proteome</keyword>
<dbReference type="GO" id="GO:0043123">
    <property type="term" value="P:positive regulation of canonical NF-kappaB signal transduction"/>
    <property type="evidence" value="ECO:0007669"/>
    <property type="project" value="TreeGrafter"/>
</dbReference>
<dbReference type="RefSeq" id="XP_054832320.1">
    <property type="nucleotide sequence ID" value="XM_054976345.1"/>
</dbReference>
<dbReference type="PANTHER" id="PTHR34257">
    <property type="entry name" value="ADAPTER PROTEIN CIKS"/>
    <property type="match status" value="1"/>
</dbReference>
<dbReference type="CTD" id="10758"/>
<evidence type="ECO:0000313" key="6">
    <source>
        <dbReference type="RefSeq" id="XP_054832327.1"/>
    </source>
</evidence>
<feature type="domain" description="SEFIR" evidence="2">
    <location>
        <begin position="387"/>
        <end position="528"/>
    </location>
</feature>
<dbReference type="RefSeq" id="XP_054832314.1">
    <property type="nucleotide sequence ID" value="XM_054976339.1"/>
</dbReference>
<dbReference type="AlphaFoldDB" id="A0AA97J758"/>
<feature type="compositionally biased region" description="Polar residues" evidence="1">
    <location>
        <begin position="148"/>
        <end position="169"/>
    </location>
</feature>
<dbReference type="InterPro" id="IPR013568">
    <property type="entry name" value="SEFIR_dom"/>
</dbReference>
<evidence type="ECO:0000256" key="1">
    <source>
        <dbReference type="SAM" id="MobiDB-lite"/>
    </source>
</evidence>
<dbReference type="RefSeq" id="XP_054832327.1">
    <property type="nucleotide sequence ID" value="XM_054976352.1"/>
</dbReference>
<gene>
    <name evidence="4 5 6 7" type="primary">TRAF3IP2</name>
</gene>